<gene>
    <name evidence="2" type="ORF">BW733_04320</name>
</gene>
<organism evidence="2 3">
    <name type="scientific">Tessaracoccus flavescens</name>
    <dbReference type="NCBI Taxonomy" id="399497"/>
    <lineage>
        <taxon>Bacteria</taxon>
        <taxon>Bacillati</taxon>
        <taxon>Actinomycetota</taxon>
        <taxon>Actinomycetes</taxon>
        <taxon>Propionibacteriales</taxon>
        <taxon>Propionibacteriaceae</taxon>
        <taxon>Tessaracoccus</taxon>
    </lineage>
</organism>
<evidence type="ECO:0000313" key="2">
    <source>
        <dbReference type="EMBL" id="AQP50174.1"/>
    </source>
</evidence>
<feature type="region of interest" description="Disordered" evidence="1">
    <location>
        <begin position="86"/>
        <end position="111"/>
    </location>
</feature>
<name>A0A1Q2CVS4_9ACTN</name>
<evidence type="ECO:0000256" key="1">
    <source>
        <dbReference type="SAM" id="MobiDB-lite"/>
    </source>
</evidence>
<dbReference type="AlphaFoldDB" id="A0A1Q2CVS4"/>
<dbReference type="Proteomes" id="UP000188235">
    <property type="component" value="Chromosome"/>
</dbReference>
<dbReference type="OrthoDB" id="3829914at2"/>
<dbReference type="RefSeq" id="WP_077348199.1">
    <property type="nucleotide sequence ID" value="NZ_CP019607.1"/>
</dbReference>
<protein>
    <submittedName>
        <fullName evidence="2">Uncharacterized protein</fullName>
    </submittedName>
</protein>
<keyword evidence="3" id="KW-1185">Reference proteome</keyword>
<reference evidence="2 3" key="1">
    <citation type="journal article" date="2008" name="Int. J. Syst. Evol. Microbiol.">
        <title>Tessaracoccus flavescens sp. nov., isolated from marine sediment.</title>
        <authorList>
            <person name="Lee D.W."/>
            <person name="Lee S.D."/>
        </authorList>
    </citation>
    <scope>NUCLEOTIDE SEQUENCE [LARGE SCALE GENOMIC DNA]</scope>
    <source>
        <strain evidence="2 3">SST-39T</strain>
    </source>
</reference>
<accession>A0A1Q2CVS4</accession>
<proteinExistence type="predicted"/>
<feature type="compositionally biased region" description="Low complexity" evidence="1">
    <location>
        <begin position="86"/>
        <end position="104"/>
    </location>
</feature>
<sequence length="111" mass="11838">MSYDHYLIPAEHADDPDSAARHLDSVMDDEAAPDAQALADAITARDTDPEVALLSLTPVPASGDCVLVYGPWRTVQETRDVIFAETRPGGTRSTIRRTTSSSTPAAPMGRG</sequence>
<dbReference type="STRING" id="399497.BW733_04320"/>
<dbReference type="EMBL" id="CP019607">
    <property type="protein sequence ID" value="AQP50174.1"/>
    <property type="molecule type" value="Genomic_DNA"/>
</dbReference>
<dbReference type="KEGG" id="tfa:BW733_04320"/>
<evidence type="ECO:0000313" key="3">
    <source>
        <dbReference type="Proteomes" id="UP000188235"/>
    </source>
</evidence>